<feature type="region of interest" description="Disordered" evidence="4">
    <location>
        <begin position="618"/>
        <end position="651"/>
    </location>
</feature>
<comment type="similarity">
    <text evidence="1">Belongs to the CACTIN family.</text>
</comment>
<dbReference type="InterPro" id="IPR019134">
    <property type="entry name" value="Cactin_C"/>
</dbReference>
<reference evidence="8 9" key="1">
    <citation type="submission" date="2016-10" db="EMBL/GenBank/DDBJ databases">
        <authorList>
            <person name="Cai Z."/>
        </authorList>
    </citation>
    <scope>NUCLEOTIDE SEQUENCE [LARGE SCALE GENOMIC DNA]</scope>
</reference>
<feature type="compositionally biased region" description="Basic and acidic residues" evidence="4">
    <location>
        <begin position="530"/>
        <end position="539"/>
    </location>
</feature>
<dbReference type="EMBL" id="FNXT01000351">
    <property type="protein sequence ID" value="SZX63886.1"/>
    <property type="molecule type" value="Genomic_DNA"/>
</dbReference>
<accession>A0A383W9R2</accession>
<evidence type="ECO:0000313" key="7">
    <source>
        <dbReference type="EMBL" id="SZX63886.1"/>
    </source>
</evidence>
<dbReference type="GO" id="GO:0005681">
    <property type="term" value="C:spliceosomal complex"/>
    <property type="evidence" value="ECO:0007669"/>
    <property type="project" value="TreeGrafter"/>
</dbReference>
<gene>
    <name evidence="8" type="ORF">BQ4739_LOCUS14192</name>
    <name evidence="7" type="ORF">BQ4739_LOCUS4425</name>
</gene>
<feature type="domain" description="Splicing factor cactin central" evidence="6">
    <location>
        <begin position="126"/>
        <end position="301"/>
    </location>
</feature>
<organism evidence="8 9">
    <name type="scientific">Tetradesmus obliquus</name>
    <name type="common">Green alga</name>
    <name type="synonym">Acutodesmus obliquus</name>
    <dbReference type="NCBI Taxonomy" id="3088"/>
    <lineage>
        <taxon>Eukaryota</taxon>
        <taxon>Viridiplantae</taxon>
        <taxon>Chlorophyta</taxon>
        <taxon>core chlorophytes</taxon>
        <taxon>Chlorophyceae</taxon>
        <taxon>CS clade</taxon>
        <taxon>Sphaeropleales</taxon>
        <taxon>Scenedesmaceae</taxon>
        <taxon>Tetradesmus</taxon>
    </lineage>
</organism>
<dbReference type="PANTHER" id="PTHR21737:SF4">
    <property type="entry name" value="SPLICING FACTOR CACTIN"/>
    <property type="match status" value="1"/>
</dbReference>
<dbReference type="GO" id="GO:0005737">
    <property type="term" value="C:cytoplasm"/>
    <property type="evidence" value="ECO:0007669"/>
    <property type="project" value="TreeGrafter"/>
</dbReference>
<feature type="region of interest" description="Disordered" evidence="4">
    <location>
        <begin position="178"/>
        <end position="224"/>
    </location>
</feature>
<proteinExistence type="inferred from homology"/>
<evidence type="ECO:0000256" key="2">
    <source>
        <dbReference type="ARBA" id="ARBA00034534"/>
    </source>
</evidence>
<feature type="compositionally biased region" description="Low complexity" evidence="4">
    <location>
        <begin position="540"/>
        <end position="559"/>
    </location>
</feature>
<protein>
    <recommendedName>
        <fullName evidence="2">Splicing factor Cactin</fullName>
    </recommendedName>
</protein>
<evidence type="ECO:0000256" key="4">
    <source>
        <dbReference type="SAM" id="MobiDB-lite"/>
    </source>
</evidence>
<feature type="compositionally biased region" description="Basic and acidic residues" evidence="4">
    <location>
        <begin position="193"/>
        <end position="202"/>
    </location>
</feature>
<feature type="domain" description="Splicing factor cactin central" evidence="6">
    <location>
        <begin position="359"/>
        <end position="422"/>
    </location>
</feature>
<dbReference type="InterPro" id="IPR018816">
    <property type="entry name" value="Cactin_central"/>
</dbReference>
<evidence type="ECO:0000256" key="1">
    <source>
        <dbReference type="ARBA" id="ARBA00006895"/>
    </source>
</evidence>
<feature type="coiled-coil region" evidence="3">
    <location>
        <begin position="86"/>
        <end position="141"/>
    </location>
</feature>
<dbReference type="Pfam" id="PF10312">
    <property type="entry name" value="Cactin_mid"/>
    <property type="match status" value="2"/>
</dbReference>
<dbReference type="EMBL" id="FNXT01001202">
    <property type="protein sequence ID" value="SZX73930.1"/>
    <property type="molecule type" value="Genomic_DNA"/>
</dbReference>
<feature type="region of interest" description="Disordered" evidence="4">
    <location>
        <begin position="478"/>
        <end position="574"/>
    </location>
</feature>
<evidence type="ECO:0000256" key="3">
    <source>
        <dbReference type="SAM" id="Coils"/>
    </source>
</evidence>
<feature type="compositionally biased region" description="Basic residues" evidence="4">
    <location>
        <begin position="1"/>
        <end position="24"/>
    </location>
</feature>
<dbReference type="SMART" id="SM01050">
    <property type="entry name" value="CactinC_cactus"/>
    <property type="match status" value="1"/>
</dbReference>
<evidence type="ECO:0000313" key="9">
    <source>
        <dbReference type="Proteomes" id="UP000256970"/>
    </source>
</evidence>
<keyword evidence="9" id="KW-1185">Reference proteome</keyword>
<feature type="domain" description="Splicing factor Cactin C-terminal" evidence="5">
    <location>
        <begin position="703"/>
        <end position="828"/>
    </location>
</feature>
<keyword evidence="3" id="KW-0175">Coiled coil</keyword>
<feature type="compositionally biased region" description="Low complexity" evidence="4">
    <location>
        <begin position="492"/>
        <end position="503"/>
    </location>
</feature>
<feature type="compositionally biased region" description="Basic and acidic residues" evidence="4">
    <location>
        <begin position="37"/>
        <end position="54"/>
    </location>
</feature>
<feature type="region of interest" description="Disordered" evidence="4">
    <location>
        <begin position="1"/>
        <end position="60"/>
    </location>
</feature>
<dbReference type="STRING" id="3088.A0A383W9R2"/>
<dbReference type="Pfam" id="PF09732">
    <property type="entry name" value="CactinC_cactus"/>
    <property type="match status" value="1"/>
</dbReference>
<evidence type="ECO:0000313" key="8">
    <source>
        <dbReference type="EMBL" id="SZX73930.1"/>
    </source>
</evidence>
<evidence type="ECO:0000259" key="6">
    <source>
        <dbReference type="Pfam" id="PF10312"/>
    </source>
</evidence>
<sequence length="828" mass="93271">MGKEKKHKKEKIKKHKKEKSRKRDRSSSESGSDSEEERARQKAEKKARKVEEYWNKQASKGQTKFVWGKKIERDLMMGKDVKEFTAAAVQRKHEERMAEIEKVQKRREEKQAEKERMEEELALLQRQRLAAEAVEQEQKEEEFHLQQAQVRAARRLAQGRAKPIDWLVCDLYGLQAEEEHEGHNDEADDSDEEREHLRRQVEGDEWTQNFRGRERERPGGFARPRGIAAEPYQVMFGLQLEDLLELRDEVKGYHELESHVTPLNAEYWGCLLTLANHEVEALQLREEADKAAGGSHYQQQQQMQQQRNYGGYGSGGYGGGRGYGGYGGGAYGAAAAAAAAAADLPPPRAIGAPLEGQGPGGVHSAVQREIETLLSGQTYSQLMSMEKDIQRQLAAGEGDPEYWEAVLPRLKIHAAKARLREVKAQMLEQQLAAQEEKLDVAAAMGWLDDAELEEDAAQRRLGEDGVAFPRGAAKVVAEGDVPLSENEDEDPAAAADKQQQQQQRPLHPDEELEQQQAAEAAEAAAAQQHSGDEPDHRPEASSSAAVGAASRRSAAAVAESDGRHSPPPVDPSEIAGGELEVVNEEEDAHMLELLRAQVRIKEAEKFMSAADIAARQGGAAPGAHNQLLDPRNRFRGTNPSMRQGAGGSLETGVASRLTLGRQEEQLDEQTRRFREQALKAMGIDEGDRNFGCEVPVEAQAYWWHNRYAPRKPKYFNRIHTGYEWNKYNQTHYDTENPPPKVVQGYKFNIFYPDLLDRSVPPTYKVEADPSGSRDTCILVFSAGPPYEDIAFRIVNKEWETTHRRGFKCMYDRGILHLYFNFKRARYRR</sequence>
<dbReference type="GO" id="GO:0045292">
    <property type="term" value="P:mRNA cis splicing, via spliceosome"/>
    <property type="evidence" value="ECO:0007669"/>
    <property type="project" value="TreeGrafter"/>
</dbReference>
<dbReference type="PANTHER" id="PTHR21737">
    <property type="entry name" value="POLYGLUTAMINE BINDING PROTEIN 1/MARVEL MEMBRANE-ASSOCIATING DOMAIN CONTAINING 3"/>
    <property type="match status" value="1"/>
</dbReference>
<dbReference type="Proteomes" id="UP000256970">
    <property type="component" value="Unassembled WGS sequence"/>
</dbReference>
<dbReference type="AlphaFoldDB" id="A0A383W9R2"/>
<feature type="compositionally biased region" description="Low complexity" evidence="4">
    <location>
        <begin position="514"/>
        <end position="528"/>
    </location>
</feature>
<name>A0A383W9R2_TETOB</name>
<feature type="coiled-coil region" evidence="3">
    <location>
        <begin position="417"/>
        <end position="444"/>
    </location>
</feature>
<evidence type="ECO:0000259" key="5">
    <source>
        <dbReference type="Pfam" id="PF09732"/>
    </source>
</evidence>